<feature type="region of interest" description="Disordered" evidence="1">
    <location>
        <begin position="184"/>
        <end position="205"/>
    </location>
</feature>
<name>A0A8K0RYN7_9HYPO</name>
<proteinExistence type="predicted"/>
<protein>
    <submittedName>
        <fullName evidence="2">Uncharacterized protein</fullName>
    </submittedName>
</protein>
<dbReference type="OrthoDB" id="5102942at2759"/>
<evidence type="ECO:0000313" key="3">
    <source>
        <dbReference type="Proteomes" id="UP000813427"/>
    </source>
</evidence>
<evidence type="ECO:0000256" key="1">
    <source>
        <dbReference type="SAM" id="MobiDB-lite"/>
    </source>
</evidence>
<dbReference type="EMBL" id="JAGPXF010000004">
    <property type="protein sequence ID" value="KAH7246765.1"/>
    <property type="molecule type" value="Genomic_DNA"/>
</dbReference>
<keyword evidence="3" id="KW-1185">Reference proteome</keyword>
<accession>A0A8K0RYN7</accession>
<dbReference type="Proteomes" id="UP000813427">
    <property type="component" value="Unassembled WGS sequence"/>
</dbReference>
<gene>
    <name evidence="2" type="ORF">BKA59DRAFT_545743</name>
</gene>
<reference evidence="2" key="1">
    <citation type="journal article" date="2021" name="Nat. Commun.">
        <title>Genetic determinants of endophytism in the Arabidopsis root mycobiome.</title>
        <authorList>
            <person name="Mesny F."/>
            <person name="Miyauchi S."/>
            <person name="Thiergart T."/>
            <person name="Pickel B."/>
            <person name="Atanasova L."/>
            <person name="Karlsson M."/>
            <person name="Huettel B."/>
            <person name="Barry K.W."/>
            <person name="Haridas S."/>
            <person name="Chen C."/>
            <person name="Bauer D."/>
            <person name="Andreopoulos W."/>
            <person name="Pangilinan J."/>
            <person name="LaButti K."/>
            <person name="Riley R."/>
            <person name="Lipzen A."/>
            <person name="Clum A."/>
            <person name="Drula E."/>
            <person name="Henrissat B."/>
            <person name="Kohler A."/>
            <person name="Grigoriev I.V."/>
            <person name="Martin F.M."/>
            <person name="Hacquard S."/>
        </authorList>
    </citation>
    <scope>NUCLEOTIDE SEQUENCE</scope>
    <source>
        <strain evidence="2">MPI-SDFR-AT-0068</strain>
    </source>
</reference>
<organism evidence="2 3">
    <name type="scientific">Fusarium tricinctum</name>
    <dbReference type="NCBI Taxonomy" id="61284"/>
    <lineage>
        <taxon>Eukaryota</taxon>
        <taxon>Fungi</taxon>
        <taxon>Dikarya</taxon>
        <taxon>Ascomycota</taxon>
        <taxon>Pezizomycotina</taxon>
        <taxon>Sordariomycetes</taxon>
        <taxon>Hypocreomycetidae</taxon>
        <taxon>Hypocreales</taxon>
        <taxon>Nectriaceae</taxon>
        <taxon>Fusarium</taxon>
        <taxon>Fusarium tricinctum species complex</taxon>
    </lineage>
</organism>
<dbReference type="AlphaFoldDB" id="A0A8K0RYN7"/>
<sequence>MSVTVPVVDALAEFEFDPDIGFSRLGLNETSCLYCALSVYRDNRLVCVVDQSETCCAWCHHNHKKCIANGICHSAAEVDENLWCLIPLYTRQCVEASTFVSLLERLDFAATTSLDHETEKKKGKWPKKLPTEFIVVMYRCIADGNLTPRIVKCRALADEDEDGEPELWEPIPTPSGCGRGCSRGGPAGRGGCGGISAPCRSGRNA</sequence>
<evidence type="ECO:0000313" key="2">
    <source>
        <dbReference type="EMBL" id="KAH7246765.1"/>
    </source>
</evidence>
<comment type="caution">
    <text evidence="2">The sequence shown here is derived from an EMBL/GenBank/DDBJ whole genome shotgun (WGS) entry which is preliminary data.</text>
</comment>
<feature type="compositionally biased region" description="Gly residues" evidence="1">
    <location>
        <begin position="184"/>
        <end position="194"/>
    </location>
</feature>